<sequence length="329" mass="36633">MAPSFNFLLLFLLPWASANFDAYVPSTANNSALNILAGTSTRLPDTITLCFQKALFCPSPDSVIKQQQQQQQRGRKKSFSSVFWGPFKSNTVAKKEEEETTYQTTTFQLNSGSSSQHRRHRSLPRNRGGMDSTTNGNAPGTSVNGSTEFEFRPCAKTSNGGNIKEGSGAPPTRSKSPSAILGRFTNFARGKYRSSMHERSAISTSDDKQRRDVARELQKCRENSDHRLDLNSSDLTAIPPAIKDLTQLTELFLYKNKLSTLPPEIGTLVNLKLLGLSENNLSSLPDTLVNLKNLSTLDLRHNKLCEQIPQVIFKLESVETLWLRYNKVS</sequence>
<evidence type="ECO:0000313" key="2">
    <source>
        <dbReference type="WBParaSite" id="PS1159_v2.g12515.t1"/>
    </source>
</evidence>
<name>A0AC35F0E0_9BILA</name>
<dbReference type="WBParaSite" id="PS1159_v2.g12515.t1">
    <property type="protein sequence ID" value="PS1159_v2.g12515.t1"/>
    <property type="gene ID" value="PS1159_v2.g12515"/>
</dbReference>
<evidence type="ECO:0000313" key="1">
    <source>
        <dbReference type="Proteomes" id="UP000887580"/>
    </source>
</evidence>
<dbReference type="Proteomes" id="UP000887580">
    <property type="component" value="Unplaced"/>
</dbReference>
<reference evidence="2" key="1">
    <citation type="submission" date="2022-11" db="UniProtKB">
        <authorList>
            <consortium name="WormBaseParasite"/>
        </authorList>
    </citation>
    <scope>IDENTIFICATION</scope>
</reference>
<proteinExistence type="predicted"/>
<protein>
    <submittedName>
        <fullName evidence="2">Uncharacterized protein</fullName>
    </submittedName>
</protein>
<accession>A0AC35F0E0</accession>
<organism evidence="1 2">
    <name type="scientific">Panagrolaimus sp. PS1159</name>
    <dbReference type="NCBI Taxonomy" id="55785"/>
    <lineage>
        <taxon>Eukaryota</taxon>
        <taxon>Metazoa</taxon>
        <taxon>Ecdysozoa</taxon>
        <taxon>Nematoda</taxon>
        <taxon>Chromadorea</taxon>
        <taxon>Rhabditida</taxon>
        <taxon>Tylenchina</taxon>
        <taxon>Panagrolaimomorpha</taxon>
        <taxon>Panagrolaimoidea</taxon>
        <taxon>Panagrolaimidae</taxon>
        <taxon>Panagrolaimus</taxon>
    </lineage>
</organism>